<feature type="non-terminal residue" evidence="2">
    <location>
        <position position="1"/>
    </location>
</feature>
<dbReference type="InterPro" id="IPR025676">
    <property type="entry name" value="Clr5_dom"/>
</dbReference>
<feature type="domain" description="Clr5" evidence="1">
    <location>
        <begin position="1"/>
        <end position="54"/>
    </location>
</feature>
<evidence type="ECO:0000259" key="1">
    <source>
        <dbReference type="Pfam" id="PF14420"/>
    </source>
</evidence>
<evidence type="ECO:0000313" key="2">
    <source>
        <dbReference type="EMBL" id="KAK3896495.1"/>
    </source>
</evidence>
<accession>A0AAN6RML9</accession>
<dbReference type="Proteomes" id="UP001303889">
    <property type="component" value="Unassembled WGS sequence"/>
</dbReference>
<dbReference type="AlphaFoldDB" id="A0AAN6RML9"/>
<dbReference type="EMBL" id="MU856592">
    <property type="protein sequence ID" value="KAK3896495.1"/>
    <property type="molecule type" value="Genomic_DNA"/>
</dbReference>
<organism evidence="2 3">
    <name type="scientific">Staphylotrichum tortipilum</name>
    <dbReference type="NCBI Taxonomy" id="2831512"/>
    <lineage>
        <taxon>Eukaryota</taxon>
        <taxon>Fungi</taxon>
        <taxon>Dikarya</taxon>
        <taxon>Ascomycota</taxon>
        <taxon>Pezizomycotina</taxon>
        <taxon>Sordariomycetes</taxon>
        <taxon>Sordariomycetidae</taxon>
        <taxon>Sordariales</taxon>
        <taxon>Chaetomiaceae</taxon>
        <taxon>Staphylotrichum</taxon>
    </lineage>
</organism>
<reference evidence="2" key="1">
    <citation type="journal article" date="2023" name="Mol. Phylogenet. Evol.">
        <title>Genome-scale phylogeny and comparative genomics of the fungal order Sordariales.</title>
        <authorList>
            <person name="Hensen N."/>
            <person name="Bonometti L."/>
            <person name="Westerberg I."/>
            <person name="Brannstrom I.O."/>
            <person name="Guillou S."/>
            <person name="Cros-Aarteil S."/>
            <person name="Calhoun S."/>
            <person name="Haridas S."/>
            <person name="Kuo A."/>
            <person name="Mondo S."/>
            <person name="Pangilinan J."/>
            <person name="Riley R."/>
            <person name="LaButti K."/>
            <person name="Andreopoulos B."/>
            <person name="Lipzen A."/>
            <person name="Chen C."/>
            <person name="Yan M."/>
            <person name="Daum C."/>
            <person name="Ng V."/>
            <person name="Clum A."/>
            <person name="Steindorff A."/>
            <person name="Ohm R.A."/>
            <person name="Martin F."/>
            <person name="Silar P."/>
            <person name="Natvig D.O."/>
            <person name="Lalanne C."/>
            <person name="Gautier V."/>
            <person name="Ament-Velasquez S.L."/>
            <person name="Kruys A."/>
            <person name="Hutchinson M.I."/>
            <person name="Powell A.J."/>
            <person name="Barry K."/>
            <person name="Miller A.N."/>
            <person name="Grigoriev I.V."/>
            <person name="Debuchy R."/>
            <person name="Gladieux P."/>
            <person name="Hiltunen Thoren M."/>
            <person name="Johannesson H."/>
        </authorList>
    </citation>
    <scope>NUCLEOTIDE SEQUENCE</scope>
    <source>
        <strain evidence="2">CBS 103.79</strain>
    </source>
</reference>
<reference evidence="2" key="2">
    <citation type="submission" date="2023-05" db="EMBL/GenBank/DDBJ databases">
        <authorList>
            <consortium name="Lawrence Berkeley National Laboratory"/>
            <person name="Steindorff A."/>
            <person name="Hensen N."/>
            <person name="Bonometti L."/>
            <person name="Westerberg I."/>
            <person name="Brannstrom I.O."/>
            <person name="Guillou S."/>
            <person name="Cros-Aarteil S."/>
            <person name="Calhoun S."/>
            <person name="Haridas S."/>
            <person name="Kuo A."/>
            <person name="Mondo S."/>
            <person name="Pangilinan J."/>
            <person name="Riley R."/>
            <person name="Labutti K."/>
            <person name="Andreopoulos B."/>
            <person name="Lipzen A."/>
            <person name="Chen C."/>
            <person name="Yanf M."/>
            <person name="Daum C."/>
            <person name="Ng V."/>
            <person name="Clum A."/>
            <person name="Ohm R."/>
            <person name="Martin F."/>
            <person name="Silar P."/>
            <person name="Natvig D."/>
            <person name="Lalanne C."/>
            <person name="Gautier V."/>
            <person name="Ament-Velasquez S.L."/>
            <person name="Kruys A."/>
            <person name="Hutchinson M.I."/>
            <person name="Powell A.J."/>
            <person name="Barry K."/>
            <person name="Miller A.N."/>
            <person name="Grigoriev I.V."/>
            <person name="Debuchy R."/>
            <person name="Gladieux P."/>
            <person name="Thoren M.H."/>
            <person name="Johannesson H."/>
        </authorList>
    </citation>
    <scope>NUCLEOTIDE SEQUENCE</scope>
    <source>
        <strain evidence="2">CBS 103.79</strain>
    </source>
</reference>
<protein>
    <recommendedName>
        <fullName evidence="1">Clr5 domain-containing protein</fullName>
    </recommendedName>
</protein>
<name>A0AAN6RML9_9PEZI</name>
<sequence>EHLKPIIVELYMGKYGPNGKSMTTRQVLVFMRDHYSFHATETQYRTWFNKWGVRRRTLSTEKEDIVSALGKRTHLGTSISDVTINTDKPVDKKQLTRCLKDQMHDHQPKPMMPGV</sequence>
<proteinExistence type="predicted"/>
<dbReference type="Pfam" id="PF14420">
    <property type="entry name" value="Clr5"/>
    <property type="match status" value="1"/>
</dbReference>
<keyword evidence="3" id="KW-1185">Reference proteome</keyword>
<evidence type="ECO:0000313" key="3">
    <source>
        <dbReference type="Proteomes" id="UP001303889"/>
    </source>
</evidence>
<gene>
    <name evidence="2" type="ORF">C8A05DRAFT_20534</name>
</gene>
<comment type="caution">
    <text evidence="2">The sequence shown here is derived from an EMBL/GenBank/DDBJ whole genome shotgun (WGS) entry which is preliminary data.</text>
</comment>